<sequence>MEWEKKVRLLTSIASDLQIIHSQGFIHRDLHSGNILLYNLYSAYIADLGLSALANIGSNDKVCGMLPYMAPEVLCSNAYSTASDVYSFGIIAYEIVSGIPIYHDIPHDIQLRRMIVFNNLRPIIPPSVPKLVQELIVKCWNAQPDKRPTSKDVFDTISMWNSDMFNDISTDIATQINSDETIENSLES</sequence>
<dbReference type="GO" id="GO:0004674">
    <property type="term" value="F:protein serine/threonine kinase activity"/>
    <property type="evidence" value="ECO:0007669"/>
    <property type="project" value="TreeGrafter"/>
</dbReference>
<keyword evidence="3" id="KW-1185">Reference proteome</keyword>
<keyword evidence="2" id="KW-0808">Transferase</keyword>
<gene>
    <name evidence="2" type="ORF">C2G38_1995793</name>
</gene>
<feature type="non-terminal residue" evidence="2">
    <location>
        <position position="188"/>
    </location>
</feature>
<dbReference type="OrthoDB" id="2403434at2759"/>
<keyword evidence="2" id="KW-0418">Kinase</keyword>
<dbReference type="PRINTS" id="PR00109">
    <property type="entry name" value="TYRKINASE"/>
</dbReference>
<reference evidence="2 3" key="1">
    <citation type="submission" date="2018-06" db="EMBL/GenBank/DDBJ databases">
        <title>Comparative genomics reveals the genomic features of Rhizophagus irregularis, R. cerebriforme, R. diaphanum and Gigaspora rosea, and their symbiotic lifestyle signature.</title>
        <authorList>
            <person name="Morin E."/>
            <person name="San Clemente H."/>
            <person name="Chen E.C.H."/>
            <person name="De La Providencia I."/>
            <person name="Hainaut M."/>
            <person name="Kuo A."/>
            <person name="Kohler A."/>
            <person name="Murat C."/>
            <person name="Tang N."/>
            <person name="Roy S."/>
            <person name="Loubradou J."/>
            <person name="Henrissat B."/>
            <person name="Grigoriev I.V."/>
            <person name="Corradi N."/>
            <person name="Roux C."/>
            <person name="Martin F.M."/>
        </authorList>
    </citation>
    <scope>NUCLEOTIDE SEQUENCE [LARGE SCALE GENOMIC DNA]</scope>
    <source>
        <strain evidence="2 3">DAOM 194757</strain>
    </source>
</reference>
<dbReference type="InterPro" id="IPR051681">
    <property type="entry name" value="Ser/Thr_Kinases-Pseudokinases"/>
</dbReference>
<dbReference type="InterPro" id="IPR000719">
    <property type="entry name" value="Prot_kinase_dom"/>
</dbReference>
<proteinExistence type="predicted"/>
<dbReference type="STRING" id="44941.A0A397W2Q9"/>
<dbReference type="PANTHER" id="PTHR44329">
    <property type="entry name" value="SERINE/THREONINE-PROTEIN KINASE TNNI3K-RELATED"/>
    <property type="match status" value="1"/>
</dbReference>
<evidence type="ECO:0000313" key="2">
    <source>
        <dbReference type="EMBL" id="RIB29055.1"/>
    </source>
</evidence>
<dbReference type="GO" id="GO:0005524">
    <property type="term" value="F:ATP binding"/>
    <property type="evidence" value="ECO:0007669"/>
    <property type="project" value="InterPro"/>
</dbReference>
<dbReference type="Proteomes" id="UP000266673">
    <property type="component" value="Unassembled WGS sequence"/>
</dbReference>
<protein>
    <submittedName>
        <fullName evidence="2">Kinase-like domain-containing protein</fullName>
    </submittedName>
</protein>
<dbReference type="SUPFAM" id="SSF56112">
    <property type="entry name" value="Protein kinase-like (PK-like)"/>
    <property type="match status" value="1"/>
</dbReference>
<dbReference type="InterPro" id="IPR001245">
    <property type="entry name" value="Ser-Thr/Tyr_kinase_cat_dom"/>
</dbReference>
<evidence type="ECO:0000259" key="1">
    <source>
        <dbReference type="PROSITE" id="PS50011"/>
    </source>
</evidence>
<organism evidence="2 3">
    <name type="scientific">Gigaspora rosea</name>
    <dbReference type="NCBI Taxonomy" id="44941"/>
    <lineage>
        <taxon>Eukaryota</taxon>
        <taxon>Fungi</taxon>
        <taxon>Fungi incertae sedis</taxon>
        <taxon>Mucoromycota</taxon>
        <taxon>Glomeromycotina</taxon>
        <taxon>Glomeromycetes</taxon>
        <taxon>Diversisporales</taxon>
        <taxon>Gigasporaceae</taxon>
        <taxon>Gigaspora</taxon>
    </lineage>
</organism>
<name>A0A397W2Q9_9GLOM</name>
<dbReference type="AlphaFoldDB" id="A0A397W2Q9"/>
<comment type="caution">
    <text evidence="2">The sequence shown here is derived from an EMBL/GenBank/DDBJ whole genome shotgun (WGS) entry which is preliminary data.</text>
</comment>
<dbReference type="EMBL" id="QKWP01000048">
    <property type="protein sequence ID" value="RIB29055.1"/>
    <property type="molecule type" value="Genomic_DNA"/>
</dbReference>
<dbReference type="InterPro" id="IPR011009">
    <property type="entry name" value="Kinase-like_dom_sf"/>
</dbReference>
<evidence type="ECO:0000313" key="3">
    <source>
        <dbReference type="Proteomes" id="UP000266673"/>
    </source>
</evidence>
<dbReference type="PROSITE" id="PS50011">
    <property type="entry name" value="PROTEIN_KINASE_DOM"/>
    <property type="match status" value="1"/>
</dbReference>
<dbReference type="Pfam" id="PF07714">
    <property type="entry name" value="PK_Tyr_Ser-Thr"/>
    <property type="match status" value="1"/>
</dbReference>
<dbReference type="Gene3D" id="1.10.510.10">
    <property type="entry name" value="Transferase(Phosphotransferase) domain 1"/>
    <property type="match status" value="1"/>
</dbReference>
<feature type="domain" description="Protein kinase" evidence="1">
    <location>
        <begin position="1"/>
        <end position="165"/>
    </location>
</feature>
<accession>A0A397W2Q9</accession>